<gene>
    <name evidence="2" type="ORF">GQ607_007959</name>
</gene>
<evidence type="ECO:0000313" key="3">
    <source>
        <dbReference type="Proteomes" id="UP000434172"/>
    </source>
</evidence>
<dbReference type="AlphaFoldDB" id="A0A8H3ZMG6"/>
<dbReference type="EMBL" id="WOWK01000041">
    <property type="protein sequence ID" value="KAF0324788.1"/>
    <property type="molecule type" value="Genomic_DNA"/>
</dbReference>
<reference evidence="2 3" key="1">
    <citation type="submission" date="2019-12" db="EMBL/GenBank/DDBJ databases">
        <title>A genome sequence resource for the geographically widespread anthracnose pathogen Colletotrichum asianum.</title>
        <authorList>
            <person name="Meng Y."/>
        </authorList>
    </citation>
    <scope>NUCLEOTIDE SEQUENCE [LARGE SCALE GENOMIC DNA]</scope>
    <source>
        <strain evidence="2 3">ICMP 18580</strain>
    </source>
</reference>
<feature type="chain" id="PRO_5034535844" evidence="1">
    <location>
        <begin position="22"/>
        <end position="121"/>
    </location>
</feature>
<accession>A0A8H3ZMG6</accession>
<dbReference type="Proteomes" id="UP000434172">
    <property type="component" value="Unassembled WGS sequence"/>
</dbReference>
<dbReference type="OrthoDB" id="4832366at2759"/>
<sequence length="121" mass="12935">MQLHSLATFLLAFRFPLTAIAQQKCIVSGRSLTNAKTEFGVPVNFDAATNKYTASVPPGSVDLTIPNLSITNNGGVNRVFCLAVDPSSSAVVNCFDVPPKSTCAIPDFQGAPTRLDTYKRQ</sequence>
<keyword evidence="3" id="KW-1185">Reference proteome</keyword>
<keyword evidence="1" id="KW-0732">Signal</keyword>
<evidence type="ECO:0000256" key="1">
    <source>
        <dbReference type="SAM" id="SignalP"/>
    </source>
</evidence>
<name>A0A8H3ZMG6_9PEZI</name>
<organism evidence="2 3">
    <name type="scientific">Colletotrichum asianum</name>
    <dbReference type="NCBI Taxonomy" id="702518"/>
    <lineage>
        <taxon>Eukaryota</taxon>
        <taxon>Fungi</taxon>
        <taxon>Dikarya</taxon>
        <taxon>Ascomycota</taxon>
        <taxon>Pezizomycotina</taxon>
        <taxon>Sordariomycetes</taxon>
        <taxon>Hypocreomycetidae</taxon>
        <taxon>Glomerellales</taxon>
        <taxon>Glomerellaceae</taxon>
        <taxon>Colletotrichum</taxon>
        <taxon>Colletotrichum gloeosporioides species complex</taxon>
    </lineage>
</organism>
<protein>
    <submittedName>
        <fullName evidence="2">Uncharacterized protein</fullName>
    </submittedName>
</protein>
<evidence type="ECO:0000313" key="2">
    <source>
        <dbReference type="EMBL" id="KAF0324788.1"/>
    </source>
</evidence>
<proteinExistence type="predicted"/>
<feature type="signal peptide" evidence="1">
    <location>
        <begin position="1"/>
        <end position="21"/>
    </location>
</feature>
<comment type="caution">
    <text evidence="2">The sequence shown here is derived from an EMBL/GenBank/DDBJ whole genome shotgun (WGS) entry which is preliminary data.</text>
</comment>